<dbReference type="NCBIfam" id="TIGR03124">
    <property type="entry name" value="citrate_citX"/>
    <property type="match status" value="1"/>
</dbReference>
<protein>
    <recommendedName>
        <fullName evidence="1">citrate lyase holo-[acyl-carrier protein] synthase</fullName>
        <ecNumber evidence="1">2.7.7.61</ecNumber>
    </recommendedName>
</protein>
<dbReference type="GO" id="GO:0050519">
    <property type="term" value="F:holo-citrate lyase synthase activity"/>
    <property type="evidence" value="ECO:0007669"/>
    <property type="project" value="UniProtKB-EC"/>
</dbReference>
<dbReference type="Proteomes" id="UP000007652">
    <property type="component" value="Unassembled WGS sequence"/>
</dbReference>
<evidence type="ECO:0000256" key="3">
    <source>
        <dbReference type="ARBA" id="ARBA00022695"/>
    </source>
</evidence>
<accession>I7KV86</accession>
<keyword evidence="2" id="KW-0808">Transferase</keyword>
<evidence type="ECO:0000256" key="1">
    <source>
        <dbReference type="ARBA" id="ARBA00012524"/>
    </source>
</evidence>
<dbReference type="eggNOG" id="COG3697">
    <property type="taxonomic scope" value="Bacteria"/>
</dbReference>
<comment type="catalytic activity">
    <reaction evidence="4">
        <text>apo-[citrate lyase ACP] + 2'-(5''-triphospho-alpha-D-ribosyl)-3'-dephospho-CoA = holo-[citrate lyase ACP] + diphosphate</text>
        <dbReference type="Rhea" id="RHEA:16333"/>
        <dbReference type="Rhea" id="RHEA-COMP:10157"/>
        <dbReference type="Rhea" id="RHEA-COMP:10158"/>
        <dbReference type="ChEBI" id="CHEBI:29999"/>
        <dbReference type="ChEBI" id="CHEBI:33019"/>
        <dbReference type="ChEBI" id="CHEBI:61378"/>
        <dbReference type="ChEBI" id="CHEBI:82683"/>
        <dbReference type="EC" id="2.7.7.61"/>
    </reaction>
</comment>
<comment type="caution">
    <text evidence="5">The sequence shown here is derived from an EMBL/GenBank/DDBJ whole genome shotgun (WGS) entry which is preliminary data.</text>
</comment>
<dbReference type="EMBL" id="CAKP01000096">
    <property type="protein sequence ID" value="CCJ33904.1"/>
    <property type="molecule type" value="Genomic_DNA"/>
</dbReference>
<dbReference type="Pfam" id="PF03802">
    <property type="entry name" value="CitX"/>
    <property type="match status" value="1"/>
</dbReference>
<dbReference type="OrthoDB" id="3196716at2"/>
<dbReference type="EC" id="2.7.7.61" evidence="1"/>
<dbReference type="AlphaFoldDB" id="I7KV86"/>
<name>I7KV86_9CLOT</name>
<evidence type="ECO:0000256" key="4">
    <source>
        <dbReference type="ARBA" id="ARBA00048574"/>
    </source>
</evidence>
<evidence type="ECO:0000313" key="5">
    <source>
        <dbReference type="EMBL" id="CCJ33904.1"/>
    </source>
</evidence>
<evidence type="ECO:0000256" key="2">
    <source>
        <dbReference type="ARBA" id="ARBA00022679"/>
    </source>
</evidence>
<sequence length="183" mass="21426">MMRILEDREKRFLRILKLNEEYKLPVICGKINYPGNDKNTLKAGLAFNVLYSLLKDTFKDHEVYSETNEGFDGKSLLMVLNVPPKEAKKKAINIEEFHQLGRLFDIDIYVNGQPISRRDLGLNVRKCIVCGDDAGICTRQKRHDLREVIEIIDKIIDDYFGALSYDDINWMIKRFYEKEDENC</sequence>
<proteinExistence type="predicted"/>
<gene>
    <name evidence="5" type="ORF">CAAU_1820</name>
</gene>
<dbReference type="GO" id="GO:0051191">
    <property type="term" value="P:prosthetic group biosynthetic process"/>
    <property type="evidence" value="ECO:0007669"/>
    <property type="project" value="InterPro"/>
</dbReference>
<dbReference type="STRING" id="857293.CAAU_1820"/>
<evidence type="ECO:0000313" key="6">
    <source>
        <dbReference type="Proteomes" id="UP000007652"/>
    </source>
</evidence>
<reference evidence="5 6" key="1">
    <citation type="journal article" date="2011" name="J. Bacteriol.">
        <title>Draft genome sequence of Caloramator australicus strain RC3T, a thermoanaerobe from the Great Artesian Basin of Australia.</title>
        <authorList>
            <person name="Ogg C.D."/>
            <person name="Patel B.K.C."/>
        </authorList>
    </citation>
    <scope>NUCLEOTIDE SEQUENCE [LARGE SCALE GENOMIC DNA]</scope>
    <source>
        <strain evidence="5 6">RC3</strain>
    </source>
</reference>
<keyword evidence="6" id="KW-1185">Reference proteome</keyword>
<dbReference type="InterPro" id="IPR005551">
    <property type="entry name" value="CitX"/>
</dbReference>
<keyword evidence="3" id="KW-0548">Nucleotidyltransferase</keyword>
<organism evidence="5 6">
    <name type="scientific">Caloramator australicus RC3</name>
    <dbReference type="NCBI Taxonomy" id="857293"/>
    <lineage>
        <taxon>Bacteria</taxon>
        <taxon>Bacillati</taxon>
        <taxon>Bacillota</taxon>
        <taxon>Clostridia</taxon>
        <taxon>Eubacteriales</taxon>
        <taxon>Clostridiaceae</taxon>
        <taxon>Caloramator</taxon>
    </lineage>
</organism>